<sequence>MKRKLRCYFHIAENSGVGYFRQYLPAIILRELGLAEVRINDFKFGKGDHVIPSEKAYFETCNWADILVVGRLDRPEYYAQWGAFREFFNIPIVLDTDDNIHHVPTTNPGYQGYGPNSEAQQWNTKAMTDTFDAITVSTQELKNFYSKYHPRIYTLPNSLDIKEWEKHTYRRKKHKDIRMTFMCSGTHAEGFGIIQKAVYDILKKYKNVSFYYQDMYWRLFEKAPKSIQKQLKRIQWIPLEKWPAKMQGFGFDIGLAPLRDNYFNRGKSNLRYLEYSLAGMAPICSPVEPYLCIKNGVDGILAKESK</sequence>
<feature type="non-terminal residue" evidence="1">
    <location>
        <position position="306"/>
    </location>
</feature>
<comment type="caution">
    <text evidence="1">The sequence shown here is derived from an EMBL/GenBank/DDBJ whole genome shotgun (WGS) entry which is preliminary data.</text>
</comment>
<gene>
    <name evidence="1" type="ORF">LCGC14_2909320</name>
</gene>
<organism evidence="1">
    <name type="scientific">marine sediment metagenome</name>
    <dbReference type="NCBI Taxonomy" id="412755"/>
    <lineage>
        <taxon>unclassified sequences</taxon>
        <taxon>metagenomes</taxon>
        <taxon>ecological metagenomes</taxon>
    </lineage>
</organism>
<evidence type="ECO:0008006" key="2">
    <source>
        <dbReference type="Google" id="ProtNLM"/>
    </source>
</evidence>
<dbReference type="EMBL" id="LAZR01057525">
    <property type="protein sequence ID" value="KKK71898.1"/>
    <property type="molecule type" value="Genomic_DNA"/>
</dbReference>
<name>A0A0F8XSJ4_9ZZZZ</name>
<protein>
    <recommendedName>
        <fullName evidence="2">Glycosyl transferase family 1 domain-containing protein</fullName>
    </recommendedName>
</protein>
<reference evidence="1" key="1">
    <citation type="journal article" date="2015" name="Nature">
        <title>Complex archaea that bridge the gap between prokaryotes and eukaryotes.</title>
        <authorList>
            <person name="Spang A."/>
            <person name="Saw J.H."/>
            <person name="Jorgensen S.L."/>
            <person name="Zaremba-Niedzwiedzka K."/>
            <person name="Martijn J."/>
            <person name="Lind A.E."/>
            <person name="van Eijk R."/>
            <person name="Schleper C."/>
            <person name="Guy L."/>
            <person name="Ettema T.J."/>
        </authorList>
    </citation>
    <scope>NUCLEOTIDE SEQUENCE</scope>
</reference>
<accession>A0A0F8XSJ4</accession>
<dbReference type="AlphaFoldDB" id="A0A0F8XSJ4"/>
<proteinExistence type="predicted"/>
<evidence type="ECO:0000313" key="1">
    <source>
        <dbReference type="EMBL" id="KKK71898.1"/>
    </source>
</evidence>